<evidence type="ECO:0000256" key="2">
    <source>
        <dbReference type="ARBA" id="ARBA00023315"/>
    </source>
</evidence>
<keyword evidence="2" id="KW-0012">Acyltransferase</keyword>
<proteinExistence type="predicted"/>
<accession>A0A4Y5YL57</accession>
<gene>
    <name evidence="4" type="ORF">FIV50_00965</name>
</gene>
<dbReference type="SUPFAM" id="SSF55729">
    <property type="entry name" value="Acyl-CoA N-acyltransferases (Nat)"/>
    <property type="match status" value="1"/>
</dbReference>
<dbReference type="InterPro" id="IPR050832">
    <property type="entry name" value="Bact_Acetyltransf"/>
</dbReference>
<organism evidence="4 5">
    <name type="scientific">Microbacterium foliorum</name>
    <dbReference type="NCBI Taxonomy" id="104336"/>
    <lineage>
        <taxon>Bacteria</taxon>
        <taxon>Bacillati</taxon>
        <taxon>Actinomycetota</taxon>
        <taxon>Actinomycetes</taxon>
        <taxon>Micrococcales</taxon>
        <taxon>Microbacteriaceae</taxon>
        <taxon>Microbacterium</taxon>
    </lineage>
</organism>
<dbReference type="AlphaFoldDB" id="A0A4Y5YL57"/>
<dbReference type="RefSeq" id="WP_140035793.1">
    <property type="nucleotide sequence ID" value="NZ_CP041040.1"/>
</dbReference>
<reference evidence="4 5" key="1">
    <citation type="submission" date="2019-06" db="EMBL/GenBank/DDBJ databases">
        <title>Complete genome of Microbacterium foliorum M2.</title>
        <authorList>
            <person name="Cao G."/>
        </authorList>
    </citation>
    <scope>NUCLEOTIDE SEQUENCE [LARGE SCALE GENOMIC DNA]</scope>
    <source>
        <strain evidence="4 5">M2</strain>
    </source>
</reference>
<keyword evidence="1 4" id="KW-0808">Transferase</keyword>
<name>A0A4Y5YL57_9MICO</name>
<dbReference type="Pfam" id="PF00583">
    <property type="entry name" value="Acetyltransf_1"/>
    <property type="match status" value="1"/>
</dbReference>
<dbReference type="CDD" id="cd04301">
    <property type="entry name" value="NAT_SF"/>
    <property type="match status" value="1"/>
</dbReference>
<dbReference type="PANTHER" id="PTHR43877">
    <property type="entry name" value="AMINOALKYLPHOSPHONATE N-ACETYLTRANSFERASE-RELATED-RELATED"/>
    <property type="match status" value="1"/>
</dbReference>
<sequence>MTTVTRRATPHDADRLAEMLHAFNTEFDTETPGVEVLAERLRTLLAGASTFAVIADDPAAGVALVTLRPNVWSGGPVALLDEMYVSPEQRGTGVGSAILQQMVEICRELGVAAIEINVDESDAGAMRFYERHGFSGADPDTGERAFYFYRSLEAGG</sequence>
<evidence type="ECO:0000256" key="1">
    <source>
        <dbReference type="ARBA" id="ARBA00022679"/>
    </source>
</evidence>
<dbReference type="InterPro" id="IPR016181">
    <property type="entry name" value="Acyl_CoA_acyltransferase"/>
</dbReference>
<evidence type="ECO:0000259" key="3">
    <source>
        <dbReference type="PROSITE" id="PS51186"/>
    </source>
</evidence>
<dbReference type="GO" id="GO:0016747">
    <property type="term" value="F:acyltransferase activity, transferring groups other than amino-acyl groups"/>
    <property type="evidence" value="ECO:0007669"/>
    <property type="project" value="InterPro"/>
</dbReference>
<dbReference type="Proteomes" id="UP000316125">
    <property type="component" value="Chromosome"/>
</dbReference>
<dbReference type="EMBL" id="CP041040">
    <property type="protein sequence ID" value="QDE33497.1"/>
    <property type="molecule type" value="Genomic_DNA"/>
</dbReference>
<feature type="domain" description="N-acetyltransferase" evidence="3">
    <location>
        <begin position="3"/>
        <end position="153"/>
    </location>
</feature>
<dbReference type="InterPro" id="IPR000182">
    <property type="entry name" value="GNAT_dom"/>
</dbReference>
<protein>
    <submittedName>
        <fullName evidence="4">GNAT family N-acetyltransferase</fullName>
    </submittedName>
</protein>
<dbReference type="Gene3D" id="3.40.630.30">
    <property type="match status" value="1"/>
</dbReference>
<dbReference type="PROSITE" id="PS51186">
    <property type="entry name" value="GNAT"/>
    <property type="match status" value="1"/>
</dbReference>
<dbReference type="OrthoDB" id="9805924at2"/>
<evidence type="ECO:0000313" key="4">
    <source>
        <dbReference type="EMBL" id="QDE33497.1"/>
    </source>
</evidence>
<evidence type="ECO:0000313" key="5">
    <source>
        <dbReference type="Proteomes" id="UP000316125"/>
    </source>
</evidence>